<dbReference type="GeneID" id="94169573"/>
<feature type="region of interest" description="Disordered" evidence="1">
    <location>
        <begin position="1"/>
        <end position="32"/>
    </location>
</feature>
<dbReference type="EMBL" id="JAFHKP010000032">
    <property type="protein sequence ID" value="KAG5470996.1"/>
    <property type="molecule type" value="Genomic_DNA"/>
</dbReference>
<organism evidence="2 3">
    <name type="scientific">Leishmania enriettii</name>
    <dbReference type="NCBI Taxonomy" id="5663"/>
    <lineage>
        <taxon>Eukaryota</taxon>
        <taxon>Discoba</taxon>
        <taxon>Euglenozoa</taxon>
        <taxon>Kinetoplastea</taxon>
        <taxon>Metakinetoplastina</taxon>
        <taxon>Trypanosomatida</taxon>
        <taxon>Trypanosomatidae</taxon>
        <taxon>Leishmaniinae</taxon>
        <taxon>Leishmania</taxon>
    </lineage>
</organism>
<accession>A0A836H4Y5</accession>
<comment type="caution">
    <text evidence="2">The sequence shown here is derived from an EMBL/GenBank/DDBJ whole genome shotgun (WGS) entry which is preliminary data.</text>
</comment>
<proteinExistence type="predicted"/>
<sequence>MRGNPYSRGFDPMKSRSERRKEKQAKLAKTKRVVRLKKRLGRIAARKFAGQEDSHMTALMESYILRRKAERAAEKAKKVPQDSPGAPGEPASSAEDDAVEESERGECGGSDRFSVSSEAHSAFELGNADDDNEGYRDDISTPRGHAVAIRQPGRVRGGSGPRRGSARGRGGASTAARKDTAPLHSKRGRGSAVDRGGGGARGVRAAMRGGRDSGRVGDSAQQRQNPRKNARFHERSCRLPARSFY</sequence>
<name>A0A836H4Y5_LEIEN</name>
<reference evidence="2 3" key="1">
    <citation type="submission" date="2021-02" db="EMBL/GenBank/DDBJ databases">
        <title>Leishmania (Mundinia) enrietti genome sequencing and assembly.</title>
        <authorList>
            <person name="Almutairi H."/>
            <person name="Gatherer D."/>
        </authorList>
    </citation>
    <scope>NUCLEOTIDE SEQUENCE [LARGE SCALE GENOMIC DNA]</scope>
    <source>
        <strain evidence="2">CUR178</strain>
    </source>
</reference>
<feature type="compositionally biased region" description="Basic and acidic residues" evidence="1">
    <location>
        <begin position="11"/>
        <end position="25"/>
    </location>
</feature>
<feature type="region of interest" description="Disordered" evidence="1">
    <location>
        <begin position="70"/>
        <end position="245"/>
    </location>
</feature>
<evidence type="ECO:0000313" key="3">
    <source>
        <dbReference type="Proteomes" id="UP000674179"/>
    </source>
</evidence>
<dbReference type="KEGG" id="lenr:94169573"/>
<keyword evidence="3" id="KW-1185">Reference proteome</keyword>
<dbReference type="RefSeq" id="XP_067690166.1">
    <property type="nucleotide sequence ID" value="XM_067834063.1"/>
</dbReference>
<gene>
    <name evidence="2" type="ORF">CUR178_02303</name>
</gene>
<dbReference type="Proteomes" id="UP000674179">
    <property type="component" value="Chromosome 32"/>
</dbReference>
<protein>
    <submittedName>
        <fullName evidence="2">Uncharacterized protein</fullName>
    </submittedName>
</protein>
<dbReference type="AlphaFoldDB" id="A0A836H4Y5"/>
<feature type="compositionally biased region" description="Basic and acidic residues" evidence="1">
    <location>
        <begin position="70"/>
        <end position="80"/>
    </location>
</feature>
<dbReference type="OrthoDB" id="268051at2759"/>
<evidence type="ECO:0000256" key="1">
    <source>
        <dbReference type="SAM" id="MobiDB-lite"/>
    </source>
</evidence>
<feature type="compositionally biased region" description="Gly residues" evidence="1">
    <location>
        <begin position="155"/>
        <end position="171"/>
    </location>
</feature>
<evidence type="ECO:0000313" key="2">
    <source>
        <dbReference type="EMBL" id="KAG5470996.1"/>
    </source>
</evidence>